<reference evidence="4 5" key="1">
    <citation type="submission" date="2014-12" db="EMBL/GenBank/DDBJ databases">
        <title>Draft genome sequences of 10 type strains of Lactococcus.</title>
        <authorList>
            <person name="Sun Z."/>
            <person name="Zhong Z."/>
            <person name="Liu W."/>
            <person name="Zhang W."/>
            <person name="Zhang H."/>
        </authorList>
    </citation>
    <scope>NUCLEOTIDE SEQUENCE [LARGE SCALE GENOMIC DNA]</scope>
    <source>
        <strain evidence="4 5">JCM 16395</strain>
    </source>
</reference>
<protein>
    <submittedName>
        <fullName evidence="4">Oxidoreductase</fullName>
    </submittedName>
</protein>
<keyword evidence="2" id="KW-0560">Oxidoreductase</keyword>
<dbReference type="GO" id="GO:0016020">
    <property type="term" value="C:membrane"/>
    <property type="evidence" value="ECO:0007669"/>
    <property type="project" value="TreeGrafter"/>
</dbReference>
<proteinExistence type="inferred from homology"/>
<dbReference type="PROSITE" id="PS00061">
    <property type="entry name" value="ADH_SHORT"/>
    <property type="match status" value="1"/>
</dbReference>
<dbReference type="GO" id="GO:0016491">
    <property type="term" value="F:oxidoreductase activity"/>
    <property type="evidence" value="ECO:0007669"/>
    <property type="project" value="UniProtKB-KW"/>
</dbReference>
<evidence type="ECO:0000313" key="5">
    <source>
        <dbReference type="Proteomes" id="UP000218181"/>
    </source>
</evidence>
<evidence type="ECO:0000256" key="3">
    <source>
        <dbReference type="RuleBase" id="RU000363"/>
    </source>
</evidence>
<comment type="caution">
    <text evidence="4">The sequence shown here is derived from an EMBL/GenBank/DDBJ whole genome shotgun (WGS) entry which is preliminary data.</text>
</comment>
<evidence type="ECO:0000313" key="4">
    <source>
        <dbReference type="EMBL" id="PCS01279.1"/>
    </source>
</evidence>
<dbReference type="AlphaFoldDB" id="A0A2A5RPH0"/>
<dbReference type="PRINTS" id="PR00081">
    <property type="entry name" value="GDHRDH"/>
</dbReference>
<dbReference type="EMBL" id="JXJU01000001">
    <property type="protein sequence ID" value="PCS01279.1"/>
    <property type="molecule type" value="Genomic_DNA"/>
</dbReference>
<dbReference type="InterPro" id="IPR020904">
    <property type="entry name" value="Sc_DH/Rdtase_CS"/>
</dbReference>
<organism evidence="4 5">
    <name type="scientific">Lactococcus fujiensis JCM 16395</name>
    <dbReference type="NCBI Taxonomy" id="1291764"/>
    <lineage>
        <taxon>Bacteria</taxon>
        <taxon>Bacillati</taxon>
        <taxon>Bacillota</taxon>
        <taxon>Bacilli</taxon>
        <taxon>Lactobacillales</taxon>
        <taxon>Streptococcaceae</taxon>
        <taxon>Lactococcus</taxon>
    </lineage>
</organism>
<comment type="similarity">
    <text evidence="1 3">Belongs to the short-chain dehydrogenases/reductases (SDR) family.</text>
</comment>
<dbReference type="Pfam" id="PF00106">
    <property type="entry name" value="adh_short"/>
    <property type="match status" value="1"/>
</dbReference>
<dbReference type="SUPFAM" id="SSF51735">
    <property type="entry name" value="NAD(P)-binding Rossmann-fold domains"/>
    <property type="match status" value="1"/>
</dbReference>
<dbReference type="InterPro" id="IPR002347">
    <property type="entry name" value="SDR_fam"/>
</dbReference>
<sequence length="194" mass="21553">MKEKYGHLTNVELLENRAVHNAQPISVDILINNAGFGLFKELSALTDQEIEDQFEINSIFPIQCIRFFNPKVQLINIASIAGKIPSAKSTIYAASKAALIAFSDAYRMERPDLIVTTVNSGPVKTKFHADNQAYLKKVGSNAITSDKVAAKIISALGKNKREINLPWQMTVIAKLRAIAPTLLDYLAVRFFNFK</sequence>
<dbReference type="PRINTS" id="PR00080">
    <property type="entry name" value="SDRFAMILY"/>
</dbReference>
<evidence type="ECO:0000256" key="2">
    <source>
        <dbReference type="ARBA" id="ARBA00023002"/>
    </source>
</evidence>
<dbReference type="PANTHER" id="PTHR44196:SF1">
    <property type="entry name" value="DEHYDROGENASE_REDUCTASE SDR FAMILY MEMBER 7B"/>
    <property type="match status" value="1"/>
</dbReference>
<evidence type="ECO:0000256" key="1">
    <source>
        <dbReference type="ARBA" id="ARBA00006484"/>
    </source>
</evidence>
<accession>A0A2A5RPH0</accession>
<name>A0A2A5RPH0_9LACT</name>
<dbReference type="STRING" id="1291764.GCA_001311235_00568"/>
<dbReference type="Proteomes" id="UP000218181">
    <property type="component" value="Unassembled WGS sequence"/>
</dbReference>
<dbReference type="PANTHER" id="PTHR44196">
    <property type="entry name" value="DEHYDROGENASE/REDUCTASE SDR FAMILY MEMBER 7B"/>
    <property type="match status" value="1"/>
</dbReference>
<gene>
    <name evidence="4" type="ORF">RT41_GL000043</name>
</gene>
<dbReference type="InterPro" id="IPR036291">
    <property type="entry name" value="NAD(P)-bd_dom_sf"/>
</dbReference>
<dbReference type="Gene3D" id="3.40.50.720">
    <property type="entry name" value="NAD(P)-binding Rossmann-like Domain"/>
    <property type="match status" value="1"/>
</dbReference>
<keyword evidence="5" id="KW-1185">Reference proteome</keyword>